<organism evidence="1 2">
    <name type="scientific">Cohaesibacter celericrescens</name>
    <dbReference type="NCBI Taxonomy" id="2067669"/>
    <lineage>
        <taxon>Bacteria</taxon>
        <taxon>Pseudomonadati</taxon>
        <taxon>Pseudomonadota</taxon>
        <taxon>Alphaproteobacteria</taxon>
        <taxon>Hyphomicrobiales</taxon>
        <taxon>Cohaesibacteraceae</taxon>
    </lineage>
</organism>
<dbReference type="AlphaFoldDB" id="A0A2N5XSH6"/>
<reference evidence="1 2" key="1">
    <citation type="submission" date="2018-01" db="EMBL/GenBank/DDBJ databases">
        <title>The draft genome sequence of Cohaesibacter sp. H1304.</title>
        <authorList>
            <person name="Wang N.-N."/>
            <person name="Du Z.-J."/>
        </authorList>
    </citation>
    <scope>NUCLEOTIDE SEQUENCE [LARGE SCALE GENOMIC DNA]</scope>
    <source>
        <strain evidence="1 2">H1304</strain>
    </source>
</reference>
<sequence length="169" mass="18770">MDASLLQADCERCAALCCFALAFDVSDSFPIDKPNGIVCPQLGANNRCKSYDKREELGYSGCMSFDCQGAGQKVTQEVFGGRSWRDEPALLAEMTDAFVVMRRVHEQIALLLTASALPLTAEECDLYDQFAHELSPPDGWTQELLEQYQISGAEKRVKAFLMSLRHHVA</sequence>
<dbReference type="OrthoDB" id="154708at2"/>
<gene>
    <name evidence="1" type="ORF">C0081_09035</name>
</gene>
<dbReference type="Proteomes" id="UP000234881">
    <property type="component" value="Unassembled WGS sequence"/>
</dbReference>
<keyword evidence="2" id="KW-1185">Reference proteome</keyword>
<proteinExistence type="predicted"/>
<dbReference type="RefSeq" id="WP_101533477.1">
    <property type="nucleotide sequence ID" value="NZ_PKUQ01000016.1"/>
</dbReference>
<name>A0A2N5XSH6_9HYPH</name>
<evidence type="ECO:0000313" key="2">
    <source>
        <dbReference type="Proteomes" id="UP000234881"/>
    </source>
</evidence>
<comment type="caution">
    <text evidence="1">The sequence shown here is derived from an EMBL/GenBank/DDBJ whole genome shotgun (WGS) entry which is preliminary data.</text>
</comment>
<evidence type="ECO:0000313" key="1">
    <source>
        <dbReference type="EMBL" id="PLW77459.1"/>
    </source>
</evidence>
<accession>A0A2N5XSH6</accession>
<protein>
    <submittedName>
        <fullName evidence="1">Uncharacterized protein</fullName>
    </submittedName>
</protein>
<dbReference type="EMBL" id="PKUQ01000016">
    <property type="protein sequence ID" value="PLW77459.1"/>
    <property type="molecule type" value="Genomic_DNA"/>
</dbReference>